<evidence type="ECO:0000313" key="2">
    <source>
        <dbReference type="WBParaSite" id="nRc.2.0.1.t29200-RA"/>
    </source>
</evidence>
<dbReference type="WBParaSite" id="nRc.2.0.1.t29200-RA">
    <property type="protein sequence ID" value="nRc.2.0.1.t29200-RA"/>
    <property type="gene ID" value="nRc.2.0.1.g29200"/>
</dbReference>
<dbReference type="AlphaFoldDB" id="A0A915JSB6"/>
<organism evidence="1 2">
    <name type="scientific">Romanomermis culicivorax</name>
    <name type="common">Nematode worm</name>
    <dbReference type="NCBI Taxonomy" id="13658"/>
    <lineage>
        <taxon>Eukaryota</taxon>
        <taxon>Metazoa</taxon>
        <taxon>Ecdysozoa</taxon>
        <taxon>Nematoda</taxon>
        <taxon>Enoplea</taxon>
        <taxon>Dorylaimia</taxon>
        <taxon>Mermithida</taxon>
        <taxon>Mermithoidea</taxon>
        <taxon>Mermithidae</taxon>
        <taxon>Romanomermis</taxon>
    </lineage>
</organism>
<evidence type="ECO:0000313" key="1">
    <source>
        <dbReference type="Proteomes" id="UP000887565"/>
    </source>
</evidence>
<protein>
    <submittedName>
        <fullName evidence="2">Uncharacterized protein</fullName>
    </submittedName>
</protein>
<reference evidence="2" key="1">
    <citation type="submission" date="2022-11" db="UniProtKB">
        <authorList>
            <consortium name="WormBaseParasite"/>
        </authorList>
    </citation>
    <scope>IDENTIFICATION</scope>
</reference>
<dbReference type="Proteomes" id="UP000887565">
    <property type="component" value="Unplaced"/>
</dbReference>
<keyword evidence="1" id="KW-1185">Reference proteome</keyword>
<sequence>MFTIRSFDKSELPNMLFIVFTTKNQPIIGSATIGSATNDIVKPKFVNLSTELNKKLTSK</sequence>
<accession>A0A915JSB6</accession>
<name>A0A915JSB6_ROMCU</name>
<proteinExistence type="predicted"/>